<dbReference type="AlphaFoldDB" id="A0A6M3ZQ32"/>
<gene>
    <name evidence="4" type="ORF">C798_09770</name>
</gene>
<dbReference type="SUPFAM" id="SSF55729">
    <property type="entry name" value="Acyl-CoA N-acyltransferases (Nat)"/>
    <property type="match status" value="1"/>
</dbReference>
<dbReference type="EMBL" id="CP008956">
    <property type="protein sequence ID" value="QJQ00511.1"/>
    <property type="molecule type" value="Genomic_DNA"/>
</dbReference>
<accession>A0A6M3ZQ32</accession>
<proteinExistence type="predicted"/>
<name>A0A6M3ZQ32_9BURK</name>
<keyword evidence="3" id="KW-0012">Acyltransferase</keyword>
<evidence type="ECO:0000313" key="4">
    <source>
        <dbReference type="EMBL" id="QJQ00511.1"/>
    </source>
</evidence>
<dbReference type="RefSeq" id="WP_017450714.1">
    <property type="nucleotide sequence ID" value="NZ_CP008956.1"/>
</dbReference>
<dbReference type="Gene3D" id="3.40.630.30">
    <property type="match status" value="1"/>
</dbReference>
<evidence type="ECO:0000313" key="5">
    <source>
        <dbReference type="Proteomes" id="UP000501648"/>
    </source>
</evidence>
<dbReference type="PANTHER" id="PTHR36449:SF1">
    <property type="entry name" value="ACETYLTRANSFERASE"/>
    <property type="match status" value="1"/>
</dbReference>
<evidence type="ECO:0000256" key="2">
    <source>
        <dbReference type="ARBA" id="ARBA00022679"/>
    </source>
</evidence>
<keyword evidence="2 4" id="KW-0808">Transferase</keyword>
<protein>
    <submittedName>
        <fullName evidence="4">N-acetyltransferase</fullName>
    </submittedName>
</protein>
<evidence type="ECO:0000256" key="3">
    <source>
        <dbReference type="ARBA" id="ARBA00023315"/>
    </source>
</evidence>
<dbReference type="Proteomes" id="UP000501648">
    <property type="component" value="Chromosome"/>
</dbReference>
<dbReference type="InterPro" id="IPR016181">
    <property type="entry name" value="Acyl_CoA_acyltransferase"/>
</dbReference>
<dbReference type="GO" id="GO:0016746">
    <property type="term" value="F:acyltransferase activity"/>
    <property type="evidence" value="ECO:0007669"/>
    <property type="project" value="UniProtKB-KW"/>
</dbReference>
<sequence length="165" mass="18223">MNEYFVTPLDTKLHQTEHFDCGVPILNHWLRNTAGQHQSKGISRSFVLASDDAPSTVTAYYALAIRQMIATAALPAEFSKRLPREVPALTLARLAICQSLKGQGYGEFLLYDALWRAKQASQQVGGSLLFVDAKDVRGAQFYTQYGFKPMPDSPLTLAIPMSTIA</sequence>
<reference evidence="4 5" key="1">
    <citation type="journal article" date="2012" name="J. Bacteriol.">
        <title>Genome sequence of the pathogenic Herbaspirillum seropedicae strain Os34, isolated from rice roots.</title>
        <authorList>
            <person name="Ye W."/>
            <person name="Ye S."/>
            <person name="Liu J."/>
            <person name="Chang S."/>
            <person name="Chen M."/>
            <person name="Zhu B."/>
            <person name="Guo L."/>
            <person name="An Q."/>
        </authorList>
    </citation>
    <scope>NUCLEOTIDE SEQUENCE [LARGE SCALE GENOMIC DNA]</scope>
    <source>
        <strain evidence="4 5">Os34</strain>
    </source>
</reference>
<organism evidence="4 5">
    <name type="scientific">Herbaspirillum rubrisubalbicans Os34</name>
    <dbReference type="NCBI Taxonomy" id="1235827"/>
    <lineage>
        <taxon>Bacteria</taxon>
        <taxon>Pseudomonadati</taxon>
        <taxon>Pseudomonadota</taxon>
        <taxon>Betaproteobacteria</taxon>
        <taxon>Burkholderiales</taxon>
        <taxon>Oxalobacteraceae</taxon>
        <taxon>Herbaspirillum</taxon>
    </lineage>
</organism>
<dbReference type="PANTHER" id="PTHR36449">
    <property type="entry name" value="ACETYLTRANSFERASE-RELATED"/>
    <property type="match status" value="1"/>
</dbReference>
<keyword evidence="1" id="KW-1277">Toxin-antitoxin system</keyword>
<evidence type="ECO:0000256" key="1">
    <source>
        <dbReference type="ARBA" id="ARBA00022649"/>
    </source>
</evidence>